<evidence type="ECO:0000256" key="1">
    <source>
        <dbReference type="SAM" id="MobiDB-lite"/>
    </source>
</evidence>
<dbReference type="EMBL" id="JADWDJ010000023">
    <property type="protein sequence ID" value="KAG5261798.1"/>
    <property type="molecule type" value="Genomic_DNA"/>
</dbReference>
<feature type="compositionally biased region" description="Low complexity" evidence="1">
    <location>
        <begin position="73"/>
        <end position="92"/>
    </location>
</feature>
<organism evidence="3 4">
    <name type="scientific">Alosa alosa</name>
    <name type="common">allis shad</name>
    <dbReference type="NCBI Taxonomy" id="278164"/>
    <lineage>
        <taxon>Eukaryota</taxon>
        <taxon>Metazoa</taxon>
        <taxon>Chordata</taxon>
        <taxon>Craniata</taxon>
        <taxon>Vertebrata</taxon>
        <taxon>Euteleostomi</taxon>
        <taxon>Actinopterygii</taxon>
        <taxon>Neopterygii</taxon>
        <taxon>Teleostei</taxon>
        <taxon>Clupei</taxon>
        <taxon>Clupeiformes</taxon>
        <taxon>Clupeoidei</taxon>
        <taxon>Clupeidae</taxon>
        <taxon>Alosa</taxon>
    </lineage>
</organism>
<evidence type="ECO:0000313" key="4">
    <source>
        <dbReference type="Proteomes" id="UP000823561"/>
    </source>
</evidence>
<dbReference type="PANTHER" id="PTHR10607:SF1">
    <property type="entry name" value="OSTEOPONTIN"/>
    <property type="match status" value="1"/>
</dbReference>
<evidence type="ECO:0000256" key="2">
    <source>
        <dbReference type="SAM" id="SignalP"/>
    </source>
</evidence>
<feature type="compositionally biased region" description="Basic residues" evidence="1">
    <location>
        <begin position="315"/>
        <end position="328"/>
    </location>
</feature>
<feature type="compositionally biased region" description="Low complexity" evidence="1">
    <location>
        <begin position="247"/>
        <end position="283"/>
    </location>
</feature>
<feature type="signal peptide" evidence="2">
    <location>
        <begin position="1"/>
        <end position="16"/>
    </location>
</feature>
<feature type="chain" id="PRO_5043406063" evidence="2">
    <location>
        <begin position="17"/>
        <end position="394"/>
    </location>
</feature>
<feature type="compositionally biased region" description="Acidic residues" evidence="1">
    <location>
        <begin position="59"/>
        <end position="72"/>
    </location>
</feature>
<keyword evidence="4" id="KW-1185">Reference proteome</keyword>
<reference evidence="3" key="1">
    <citation type="submission" date="2020-10" db="EMBL/GenBank/DDBJ databases">
        <title>Chromosome-scale genome assembly of the Allis shad, Alosa alosa.</title>
        <authorList>
            <person name="Margot Z."/>
            <person name="Christophe K."/>
            <person name="Cabau C."/>
            <person name="Louis A."/>
            <person name="Berthelot C."/>
            <person name="Parey E."/>
            <person name="Roest Crollius H."/>
            <person name="Montfort J."/>
            <person name="Robinson-Rechavi M."/>
            <person name="Bucao C."/>
            <person name="Bouchez O."/>
            <person name="Gislard M."/>
            <person name="Lluch J."/>
            <person name="Milhes M."/>
            <person name="Lampietro C."/>
            <person name="Lopez Roques C."/>
            <person name="Donnadieu C."/>
            <person name="Braasch I."/>
            <person name="Desvignes T."/>
            <person name="Postlethwait J."/>
            <person name="Bobe J."/>
            <person name="Guiguen Y."/>
        </authorList>
    </citation>
    <scope>NUCLEOTIDE SEQUENCE</scope>
    <source>
        <strain evidence="3">M-15738</strain>
        <tissue evidence="3">Blood</tissue>
    </source>
</reference>
<protein>
    <submittedName>
        <fullName evidence="3">Uncharacterized protein</fullName>
    </submittedName>
</protein>
<accession>A0AAV6FG69</accession>
<keyword evidence="2" id="KW-0732">Signal</keyword>
<gene>
    <name evidence="3" type="ORF">AALO_G00288520</name>
</gene>
<dbReference type="InterPro" id="IPR002038">
    <property type="entry name" value="Osteopontin"/>
</dbReference>
<dbReference type="Proteomes" id="UP000823561">
    <property type="component" value="Chromosome 23"/>
</dbReference>
<comment type="caution">
    <text evidence="3">The sequence shown here is derived from an EMBL/GenBank/DDBJ whole genome shotgun (WGS) entry which is preliminary data.</text>
</comment>
<dbReference type="GO" id="GO:0001503">
    <property type="term" value="P:ossification"/>
    <property type="evidence" value="ECO:0007669"/>
    <property type="project" value="InterPro"/>
</dbReference>
<sequence>MKAVIVFVLLFASVFCHPVKRSASSSESSEEVVRPAPVLRKAPVTLTMKAAEPAAAPADSDESTETSEETEESNTASDDSTDSTDSADSADSVDTQESETEESISESTESGEAPTTAATTAFPISVVVPTFPPFTDSGRGDSMGYSDYKKSGYMESNVVEKEPSPYKSYADDKMGLNMVSKKSGATFDDGANNVEKTLKVYKALQVHEEILEEDTSTPDVESQSLDTSSGIQDEAVVPKQAEAGLDSSASAAEGPASSQSESDSQSQSEEEAAAGAVRAAGTNARERRQRRHQRERERQRQPGGGVRKQPEQRGERRHRHTWGRRQRRERREQREPVRLDLGRAGPRAHQRSPHHRHHCQVKPIAGSMSPCSAGCGDEFARGTSVVCTAKHREA</sequence>
<dbReference type="GO" id="GO:0007155">
    <property type="term" value="P:cell adhesion"/>
    <property type="evidence" value="ECO:0007669"/>
    <property type="project" value="InterPro"/>
</dbReference>
<dbReference type="AlphaFoldDB" id="A0AAV6FG69"/>
<evidence type="ECO:0000313" key="3">
    <source>
        <dbReference type="EMBL" id="KAG5261798.1"/>
    </source>
</evidence>
<proteinExistence type="predicted"/>
<dbReference type="PANTHER" id="PTHR10607">
    <property type="entry name" value="OSTEOPONTIN"/>
    <property type="match status" value="1"/>
</dbReference>
<feature type="compositionally biased region" description="Polar residues" evidence="1">
    <location>
        <begin position="217"/>
        <end position="231"/>
    </location>
</feature>
<feature type="region of interest" description="Disordered" evidence="1">
    <location>
        <begin position="210"/>
        <end position="358"/>
    </location>
</feature>
<name>A0AAV6FG69_9TELE</name>
<feature type="compositionally biased region" description="Basic and acidic residues" evidence="1">
    <location>
        <begin position="329"/>
        <end position="341"/>
    </location>
</feature>
<feature type="compositionally biased region" description="Low complexity" evidence="1">
    <location>
        <begin position="105"/>
        <end position="121"/>
    </location>
</feature>
<feature type="region of interest" description="Disordered" evidence="1">
    <location>
        <begin position="20"/>
        <end position="143"/>
    </location>
</feature>
<feature type="compositionally biased region" description="Acidic residues" evidence="1">
    <location>
        <begin position="94"/>
        <end position="104"/>
    </location>
</feature>
<feature type="compositionally biased region" description="Basic residues" evidence="1">
    <location>
        <begin position="346"/>
        <end position="358"/>
    </location>
</feature>